<feature type="transmembrane region" description="Helical" evidence="2">
    <location>
        <begin position="150"/>
        <end position="170"/>
    </location>
</feature>
<feature type="transmembrane region" description="Helical" evidence="2">
    <location>
        <begin position="348"/>
        <end position="371"/>
    </location>
</feature>
<keyword evidence="2" id="KW-0812">Transmembrane</keyword>
<evidence type="ECO:0000313" key="3">
    <source>
        <dbReference type="EMBL" id="SEI95296.1"/>
    </source>
</evidence>
<feature type="transmembrane region" description="Helical" evidence="2">
    <location>
        <begin position="302"/>
        <end position="328"/>
    </location>
</feature>
<evidence type="ECO:0000256" key="1">
    <source>
        <dbReference type="SAM" id="MobiDB-lite"/>
    </source>
</evidence>
<keyword evidence="4" id="KW-1185">Reference proteome</keyword>
<dbReference type="eggNOG" id="COG5438">
    <property type="taxonomic scope" value="Bacteria"/>
</dbReference>
<protein>
    <submittedName>
        <fullName evidence="3">YibE/F-like protein</fullName>
    </submittedName>
</protein>
<dbReference type="PANTHER" id="PTHR41771">
    <property type="entry name" value="MEMBRANE PROTEIN-RELATED"/>
    <property type="match status" value="1"/>
</dbReference>
<keyword evidence="2" id="KW-1133">Transmembrane helix</keyword>
<dbReference type="EMBL" id="FNZI01000001">
    <property type="protein sequence ID" value="SEI95296.1"/>
    <property type="molecule type" value="Genomic_DNA"/>
</dbReference>
<evidence type="ECO:0000256" key="2">
    <source>
        <dbReference type="SAM" id="Phobius"/>
    </source>
</evidence>
<dbReference type="AlphaFoldDB" id="A0A1H6UUF4"/>
<gene>
    <name evidence="3" type="ORF">SAMN05421637_0524</name>
</gene>
<feature type="region of interest" description="Disordered" evidence="1">
    <location>
        <begin position="374"/>
        <end position="412"/>
    </location>
</feature>
<dbReference type="Proteomes" id="UP000183315">
    <property type="component" value="Unassembled WGS sequence"/>
</dbReference>
<sequence>MGAGHSHSERPPRASAATTRLLWALVLGVLGAVLVGAVATWPSTWDTLGSESLLYEDARRLDAEVVSVDEETGGYTVEITTPGDEGERAMSPTGIPSLELGPGDAVRVVEVDPAQPVIFSDFERGSPILALLIVYVVLVLAVAWWRGLGALLGLVAAFGIVALYTVPALFDGASPALVGLVTSAGALFVLLYVAHGPNARTTTAYLGTIAGLFVTAILGTWAVRAAQIPGVPDEAQINLAYLDGDISLSGLALCGLMLAGLGVLNDVTITQASAVWELGAARADLGPWQLFRRGMRIGRDHIASTVYTIAFAYVGASLPLIMLISIYSDPASTAITSSEIAGEVVRTLVGSIGLVLAVPLTTAIAALVVGLGGEESDDAPGTGPDDAEPGTVSGRAAVEVTSADSSRDVTES</sequence>
<feature type="transmembrane region" description="Helical" evidence="2">
    <location>
        <begin position="128"/>
        <end position="145"/>
    </location>
</feature>
<dbReference type="Pfam" id="PF07907">
    <property type="entry name" value="YibE_F"/>
    <property type="match status" value="1"/>
</dbReference>
<dbReference type="OrthoDB" id="5846312at2"/>
<evidence type="ECO:0000313" key="4">
    <source>
        <dbReference type="Proteomes" id="UP000183315"/>
    </source>
</evidence>
<dbReference type="PANTHER" id="PTHR41771:SF1">
    <property type="entry name" value="MEMBRANE PROTEIN"/>
    <property type="match status" value="1"/>
</dbReference>
<organism evidence="3 4">
    <name type="scientific">Demequina mangrovi</name>
    <dbReference type="NCBI Taxonomy" id="1043493"/>
    <lineage>
        <taxon>Bacteria</taxon>
        <taxon>Bacillati</taxon>
        <taxon>Actinomycetota</taxon>
        <taxon>Actinomycetes</taxon>
        <taxon>Micrococcales</taxon>
        <taxon>Demequinaceae</taxon>
        <taxon>Demequina</taxon>
    </lineage>
</organism>
<feature type="transmembrane region" description="Helical" evidence="2">
    <location>
        <begin position="246"/>
        <end position="264"/>
    </location>
</feature>
<feature type="transmembrane region" description="Helical" evidence="2">
    <location>
        <begin position="205"/>
        <end position="226"/>
    </location>
</feature>
<dbReference type="RefSeq" id="WP_052405524.1">
    <property type="nucleotide sequence ID" value="NZ_BBLU01000002.1"/>
</dbReference>
<dbReference type="STRING" id="1043493.SAMN05421637_0524"/>
<feature type="transmembrane region" description="Helical" evidence="2">
    <location>
        <begin position="21"/>
        <end position="41"/>
    </location>
</feature>
<feature type="transmembrane region" description="Helical" evidence="2">
    <location>
        <begin position="176"/>
        <end position="193"/>
    </location>
</feature>
<name>A0A1H6UUF4_9MICO</name>
<keyword evidence="2" id="KW-0472">Membrane</keyword>
<reference evidence="4" key="1">
    <citation type="submission" date="2016-10" db="EMBL/GenBank/DDBJ databases">
        <authorList>
            <person name="Varghese N."/>
        </authorList>
    </citation>
    <scope>NUCLEOTIDE SEQUENCE [LARGE SCALE GENOMIC DNA]</scope>
    <source>
        <strain evidence="4">DSM 24868</strain>
    </source>
</reference>
<proteinExistence type="predicted"/>
<accession>A0A1H6UUF4</accession>
<dbReference type="InterPro" id="IPR012507">
    <property type="entry name" value="YibE_F"/>
</dbReference>